<protein>
    <recommendedName>
        <fullName evidence="11">Oligoendopeptidase F</fullName>
    </recommendedName>
</protein>
<dbReference type="Gene3D" id="1.10.1370.20">
    <property type="entry name" value="Oligoendopeptidase f, C-terminal domain"/>
    <property type="match status" value="1"/>
</dbReference>
<dbReference type="EMBL" id="MFUQ01000018">
    <property type="protein sequence ID" value="OGI83391.1"/>
    <property type="molecule type" value="Genomic_DNA"/>
</dbReference>
<dbReference type="InterPro" id="IPR001567">
    <property type="entry name" value="Pept_M3A_M3B_dom"/>
</dbReference>
<dbReference type="InterPro" id="IPR013647">
    <property type="entry name" value="OligopepF_N_dom"/>
</dbReference>
<comment type="cofactor">
    <cofactor evidence="6">
        <name>Zn(2+)</name>
        <dbReference type="ChEBI" id="CHEBI:29105"/>
    </cofactor>
    <text evidence="6">Binds 1 zinc ion.</text>
</comment>
<evidence type="ECO:0000313" key="10">
    <source>
        <dbReference type="Proteomes" id="UP000179448"/>
    </source>
</evidence>
<keyword evidence="1 6" id="KW-0645">Protease</keyword>
<feature type="domain" description="Oligopeptidase F N-terminal" evidence="8">
    <location>
        <begin position="111"/>
        <end position="167"/>
    </location>
</feature>
<organism evidence="9 10">
    <name type="scientific">Candidatus Nomurabacteria bacterium RIFCSPLOWO2_01_FULL_36_10b</name>
    <dbReference type="NCBI Taxonomy" id="1801766"/>
    <lineage>
        <taxon>Bacteria</taxon>
        <taxon>Candidatus Nomuraibacteriota</taxon>
    </lineage>
</organism>
<comment type="similarity">
    <text evidence="6">Belongs to the peptidase M3 family.</text>
</comment>
<dbReference type="GO" id="GO:0046872">
    <property type="term" value="F:metal ion binding"/>
    <property type="evidence" value="ECO:0007669"/>
    <property type="project" value="UniProtKB-UniRule"/>
</dbReference>
<evidence type="ECO:0000256" key="6">
    <source>
        <dbReference type="RuleBase" id="RU003435"/>
    </source>
</evidence>
<evidence type="ECO:0000259" key="8">
    <source>
        <dbReference type="Pfam" id="PF08439"/>
    </source>
</evidence>
<proteinExistence type="inferred from homology"/>
<dbReference type="InterPro" id="IPR001333">
    <property type="entry name" value="Peptidase_M32_Taq"/>
</dbReference>
<name>A0A1F6WNB2_9BACT</name>
<dbReference type="Pfam" id="PF08439">
    <property type="entry name" value="Peptidase_M3_N"/>
    <property type="match status" value="1"/>
</dbReference>
<evidence type="ECO:0000259" key="7">
    <source>
        <dbReference type="Pfam" id="PF01432"/>
    </source>
</evidence>
<evidence type="ECO:0000256" key="4">
    <source>
        <dbReference type="ARBA" id="ARBA00022833"/>
    </source>
</evidence>
<evidence type="ECO:0000313" key="9">
    <source>
        <dbReference type="EMBL" id="OGI83391.1"/>
    </source>
</evidence>
<dbReference type="PANTHER" id="PTHR34217:SF1">
    <property type="entry name" value="CARBOXYPEPTIDASE 1"/>
    <property type="match status" value="1"/>
</dbReference>
<keyword evidence="2 6" id="KW-0479">Metal-binding</keyword>
<keyword evidence="5 6" id="KW-0482">Metalloprotease</keyword>
<reference evidence="9 10" key="1">
    <citation type="journal article" date="2016" name="Nat. Commun.">
        <title>Thousands of microbial genomes shed light on interconnected biogeochemical processes in an aquifer system.</title>
        <authorList>
            <person name="Anantharaman K."/>
            <person name="Brown C.T."/>
            <person name="Hug L.A."/>
            <person name="Sharon I."/>
            <person name="Castelle C.J."/>
            <person name="Probst A.J."/>
            <person name="Thomas B.C."/>
            <person name="Singh A."/>
            <person name="Wilkins M.J."/>
            <person name="Karaoz U."/>
            <person name="Brodie E.L."/>
            <person name="Williams K.H."/>
            <person name="Hubbard S.S."/>
            <person name="Banfield J.F."/>
        </authorList>
    </citation>
    <scope>NUCLEOTIDE SEQUENCE [LARGE SCALE GENOMIC DNA]</scope>
</reference>
<dbReference type="InterPro" id="IPR042088">
    <property type="entry name" value="OligoPept_F_C"/>
</dbReference>
<evidence type="ECO:0000256" key="2">
    <source>
        <dbReference type="ARBA" id="ARBA00022723"/>
    </source>
</evidence>
<dbReference type="GO" id="GO:0004181">
    <property type="term" value="F:metallocarboxypeptidase activity"/>
    <property type="evidence" value="ECO:0007669"/>
    <property type="project" value="InterPro"/>
</dbReference>
<sequence>MYKQNWDLELLYKNENDPEIEKDLKCIEKVCDKFERKYKKSNFIKTPESLTQALDDINDVIKKLKSNKPLIYFSLRSDTNSNDKVAIARMTQYEQRITVATNKLTFFDLAIAKIPKSSQKKYLQHKALQKYSYMLKHIFDESQYNLTEQEEQLKSLLSQTSYTMWVDAQEKLLTQQSIIHKGKTLTLSQVMGRISDVGRIERQELSKKLNKKLKSVSYFAGAEVNAVYNYKKIMDERRGYKNPYSATVLRYEHDEKTVEALVSIVTKYFKISHRFYKLHARLLKQKKLTMADRSAQIGNINEKFTFPRSINIVRETFLNIGERYVNIFDTFLKNGQIDVFPKKGKKSGAYCCGANELPTFLLLNHADNIHSVGTLAHEMGHAIHAELSRKQPLWYRGHTIVTAEVASTFFEQAVLDSIQNKLSKKEKIIFLHNKLLNDISTIFRQVACFNFELDLHKQIRSKGQISASDIAMCMQKHLKSYVGSAIDVIQDDGYYFVTWSHIRAFFYVYSYAFGQLVSRVLYENWKKDNTYIKKVEQFLSAGKSKSPYEIFKSIGIDTSNPKFFEDGLKSIEQDIKYLEKLSHSV</sequence>
<dbReference type="Proteomes" id="UP000179448">
    <property type="component" value="Unassembled WGS sequence"/>
</dbReference>
<comment type="caution">
    <text evidence="9">The sequence shown here is derived from an EMBL/GenBank/DDBJ whole genome shotgun (WGS) entry which is preliminary data.</text>
</comment>
<keyword evidence="4 6" id="KW-0862">Zinc</keyword>
<evidence type="ECO:0008006" key="11">
    <source>
        <dbReference type="Google" id="ProtNLM"/>
    </source>
</evidence>
<evidence type="ECO:0000256" key="1">
    <source>
        <dbReference type="ARBA" id="ARBA00022670"/>
    </source>
</evidence>
<dbReference type="AlphaFoldDB" id="A0A1F6WNB2"/>
<dbReference type="GO" id="GO:0006508">
    <property type="term" value="P:proteolysis"/>
    <property type="evidence" value="ECO:0007669"/>
    <property type="project" value="UniProtKB-KW"/>
</dbReference>
<accession>A0A1F6WNB2</accession>
<dbReference type="Pfam" id="PF01432">
    <property type="entry name" value="Peptidase_M3"/>
    <property type="match status" value="1"/>
</dbReference>
<feature type="domain" description="Peptidase M3A/M3B catalytic" evidence="7">
    <location>
        <begin position="255"/>
        <end position="568"/>
    </location>
</feature>
<dbReference type="Gene3D" id="1.20.140.70">
    <property type="entry name" value="Oligopeptidase f, N-terminal domain"/>
    <property type="match status" value="1"/>
</dbReference>
<dbReference type="STRING" id="1801766.A2997_01550"/>
<keyword evidence="3 6" id="KW-0378">Hydrolase</keyword>
<dbReference type="SUPFAM" id="SSF55486">
    <property type="entry name" value="Metalloproteases ('zincins'), catalytic domain"/>
    <property type="match status" value="1"/>
</dbReference>
<dbReference type="GO" id="GO:0004222">
    <property type="term" value="F:metalloendopeptidase activity"/>
    <property type="evidence" value="ECO:0007669"/>
    <property type="project" value="InterPro"/>
</dbReference>
<evidence type="ECO:0000256" key="5">
    <source>
        <dbReference type="ARBA" id="ARBA00023049"/>
    </source>
</evidence>
<gene>
    <name evidence="9" type="ORF">A2997_01550</name>
</gene>
<evidence type="ECO:0000256" key="3">
    <source>
        <dbReference type="ARBA" id="ARBA00022801"/>
    </source>
</evidence>
<dbReference type="PANTHER" id="PTHR34217">
    <property type="entry name" value="METAL-DEPENDENT CARBOXYPEPTIDASE"/>
    <property type="match status" value="1"/>
</dbReference>